<reference evidence="5" key="1">
    <citation type="submission" date="2014-04" db="EMBL/GenBank/DDBJ databases">
        <title>Evolutionary Origins and Diversification of the Mycorrhizal Mutualists.</title>
        <authorList>
            <consortium name="DOE Joint Genome Institute"/>
            <consortium name="Mycorrhizal Genomics Consortium"/>
            <person name="Kohler A."/>
            <person name="Kuo A."/>
            <person name="Nagy L.G."/>
            <person name="Floudas D."/>
            <person name="Copeland A."/>
            <person name="Barry K.W."/>
            <person name="Cichocki N."/>
            <person name="Veneault-Fourrey C."/>
            <person name="LaButti K."/>
            <person name="Lindquist E.A."/>
            <person name="Lipzen A."/>
            <person name="Lundell T."/>
            <person name="Morin E."/>
            <person name="Murat C."/>
            <person name="Riley R."/>
            <person name="Ohm R."/>
            <person name="Sun H."/>
            <person name="Tunlid A."/>
            <person name="Henrissat B."/>
            <person name="Grigoriev I.V."/>
            <person name="Hibbett D.S."/>
            <person name="Martin F."/>
        </authorList>
    </citation>
    <scope>NUCLEOTIDE SEQUENCE [LARGE SCALE GENOMIC DNA]</scope>
    <source>
        <strain evidence="5">FD-334 SS-4</strain>
    </source>
</reference>
<feature type="region of interest" description="Disordered" evidence="1">
    <location>
        <begin position="1"/>
        <end position="33"/>
    </location>
</feature>
<dbReference type="Gene3D" id="1.20.1050.10">
    <property type="match status" value="1"/>
</dbReference>
<protein>
    <submittedName>
        <fullName evidence="4">Uncharacterized protein</fullName>
    </submittedName>
</protein>
<dbReference type="Proteomes" id="UP000054270">
    <property type="component" value="Unassembled WGS sequence"/>
</dbReference>
<dbReference type="InterPro" id="IPR036249">
    <property type="entry name" value="Thioredoxin-like_sf"/>
</dbReference>
<organism evidence="4 5">
    <name type="scientific">Hypholoma sublateritium (strain FD-334 SS-4)</name>
    <dbReference type="NCBI Taxonomy" id="945553"/>
    <lineage>
        <taxon>Eukaryota</taxon>
        <taxon>Fungi</taxon>
        <taxon>Dikarya</taxon>
        <taxon>Basidiomycota</taxon>
        <taxon>Agaricomycotina</taxon>
        <taxon>Agaricomycetes</taxon>
        <taxon>Agaricomycetidae</taxon>
        <taxon>Agaricales</taxon>
        <taxon>Agaricineae</taxon>
        <taxon>Strophariaceae</taxon>
        <taxon>Hypholoma</taxon>
    </lineage>
</organism>
<keyword evidence="5" id="KW-1185">Reference proteome</keyword>
<dbReference type="SUPFAM" id="SSF47616">
    <property type="entry name" value="GST C-terminal domain-like"/>
    <property type="match status" value="1"/>
</dbReference>
<proteinExistence type="predicted"/>
<dbReference type="STRING" id="945553.A0A0D2MKS5"/>
<evidence type="ECO:0000259" key="2">
    <source>
        <dbReference type="Pfam" id="PF13409"/>
    </source>
</evidence>
<dbReference type="InterPro" id="IPR054416">
    <property type="entry name" value="GST_UstS-like_C"/>
</dbReference>
<dbReference type="AlphaFoldDB" id="A0A0D2MKS5"/>
<dbReference type="InterPro" id="IPR004045">
    <property type="entry name" value="Glutathione_S-Trfase_N"/>
</dbReference>
<evidence type="ECO:0000256" key="1">
    <source>
        <dbReference type="SAM" id="MobiDB-lite"/>
    </source>
</evidence>
<name>A0A0D2MKS5_HYPSF</name>
<feature type="domain" description="GST N-terminal" evidence="2">
    <location>
        <begin position="52"/>
        <end position="128"/>
    </location>
</feature>
<dbReference type="EMBL" id="KN817537">
    <property type="protein sequence ID" value="KJA24368.1"/>
    <property type="molecule type" value="Genomic_DNA"/>
</dbReference>
<evidence type="ECO:0000313" key="4">
    <source>
        <dbReference type="EMBL" id="KJA24368.1"/>
    </source>
</evidence>
<dbReference type="SUPFAM" id="SSF52833">
    <property type="entry name" value="Thioredoxin-like"/>
    <property type="match status" value="1"/>
</dbReference>
<dbReference type="OrthoDB" id="4951845at2759"/>
<sequence length="282" mass="32048">MARTLRGVSTPPPLRQFLPRCASSTASDGKEGTSGGQIIFYDIPSRLPERAWSPNTWKTRFSLNYKRIPYKTQWIEYPDIEATCKNLGITPTANKSNGSAVYTLPAIHDPATGKYVSDSLAIAQYLETTYPTTPKLFPDNTIGLQTAFIYAHRHQMANMWQFIYAPECSMLNPRSAEFFRRTREKMFGRSLENLVPQGDQGEAEWAKFKAGLGRVEGWYAKSDGPFMLGSTPSWADFVVASHVILWRNVWGQESKQWKDVSSWHGGRWNALLEHLKDYQQVV</sequence>
<dbReference type="Pfam" id="PF13409">
    <property type="entry name" value="GST_N_2"/>
    <property type="match status" value="1"/>
</dbReference>
<dbReference type="Pfam" id="PF22041">
    <property type="entry name" value="GST_C_7"/>
    <property type="match status" value="1"/>
</dbReference>
<dbReference type="CDD" id="cd03038">
    <property type="entry name" value="GST_N_etherase_LigE"/>
    <property type="match status" value="1"/>
</dbReference>
<gene>
    <name evidence="4" type="ORF">HYPSUDRAFT_183888</name>
</gene>
<accession>A0A0D2MKS5</accession>
<dbReference type="InterPro" id="IPR036282">
    <property type="entry name" value="Glutathione-S-Trfase_C_sf"/>
</dbReference>
<evidence type="ECO:0000259" key="3">
    <source>
        <dbReference type="Pfam" id="PF22041"/>
    </source>
</evidence>
<feature type="domain" description="Glutathione S-transferase UstS-like C-terminal" evidence="3">
    <location>
        <begin position="144"/>
        <end position="278"/>
    </location>
</feature>
<dbReference type="Gene3D" id="3.40.30.10">
    <property type="entry name" value="Glutaredoxin"/>
    <property type="match status" value="1"/>
</dbReference>
<dbReference type="OMA" id="QFYEVIA"/>
<evidence type="ECO:0000313" key="5">
    <source>
        <dbReference type="Proteomes" id="UP000054270"/>
    </source>
</evidence>